<organism evidence="7 8">
    <name type="scientific">Seohaeicola zhoushanensis</name>
    <dbReference type="NCBI Taxonomy" id="1569283"/>
    <lineage>
        <taxon>Bacteria</taxon>
        <taxon>Pseudomonadati</taxon>
        <taxon>Pseudomonadota</taxon>
        <taxon>Alphaproteobacteria</taxon>
        <taxon>Rhodobacterales</taxon>
        <taxon>Roseobacteraceae</taxon>
        <taxon>Seohaeicola</taxon>
    </lineage>
</organism>
<keyword evidence="8" id="KW-1185">Reference proteome</keyword>
<dbReference type="PRINTS" id="PR01021">
    <property type="entry name" value="OMPADOMAIN"/>
</dbReference>
<keyword evidence="7" id="KW-0969">Cilium</keyword>
<dbReference type="Gene3D" id="2.40.128.110">
    <property type="entry name" value="Lipid/polyisoprenoid-binding, YceI-like"/>
    <property type="match status" value="1"/>
</dbReference>
<evidence type="ECO:0000313" key="7">
    <source>
        <dbReference type="EMBL" id="GHF35132.1"/>
    </source>
</evidence>
<reference evidence="7" key="1">
    <citation type="journal article" date="2014" name="Int. J. Syst. Evol. Microbiol.">
        <title>Complete genome sequence of Corynebacterium casei LMG S-19264T (=DSM 44701T), isolated from a smear-ripened cheese.</title>
        <authorList>
            <consortium name="US DOE Joint Genome Institute (JGI-PGF)"/>
            <person name="Walter F."/>
            <person name="Albersmeier A."/>
            <person name="Kalinowski J."/>
            <person name="Ruckert C."/>
        </authorList>
    </citation>
    <scope>NUCLEOTIDE SEQUENCE</scope>
    <source>
        <strain evidence="7">KCTC 42650</strain>
    </source>
</reference>
<keyword evidence="5" id="KW-0732">Signal</keyword>
<dbReference type="SUPFAM" id="SSF103088">
    <property type="entry name" value="OmpA-like"/>
    <property type="match status" value="1"/>
</dbReference>
<comment type="caution">
    <text evidence="7">The sequence shown here is derived from an EMBL/GenBank/DDBJ whole genome shotgun (WGS) entry which is preliminary data.</text>
</comment>
<dbReference type="Pfam" id="PF04264">
    <property type="entry name" value="YceI"/>
    <property type="match status" value="1"/>
</dbReference>
<dbReference type="SUPFAM" id="SSF101874">
    <property type="entry name" value="YceI-like"/>
    <property type="match status" value="1"/>
</dbReference>
<dbReference type="InterPro" id="IPR036737">
    <property type="entry name" value="OmpA-like_sf"/>
</dbReference>
<keyword evidence="7" id="KW-0282">Flagellum</keyword>
<dbReference type="SMART" id="SM00867">
    <property type="entry name" value="YceI"/>
    <property type="match status" value="1"/>
</dbReference>
<evidence type="ECO:0000313" key="8">
    <source>
        <dbReference type="Proteomes" id="UP000626220"/>
    </source>
</evidence>
<comment type="subcellular location">
    <subcellularLocation>
        <location evidence="1">Cell outer membrane</location>
    </subcellularLocation>
</comment>
<accession>A0A8J3GTY3</accession>
<dbReference type="Proteomes" id="UP000626220">
    <property type="component" value="Unassembled WGS sequence"/>
</dbReference>
<dbReference type="InterPro" id="IPR006664">
    <property type="entry name" value="OMP_bac"/>
</dbReference>
<keyword evidence="2 4" id="KW-0472">Membrane</keyword>
<evidence type="ECO:0000256" key="5">
    <source>
        <dbReference type="SAM" id="SignalP"/>
    </source>
</evidence>
<keyword evidence="3" id="KW-0998">Cell outer membrane</keyword>
<dbReference type="CDD" id="cd07185">
    <property type="entry name" value="OmpA_C-like"/>
    <property type="match status" value="1"/>
</dbReference>
<evidence type="ECO:0000256" key="1">
    <source>
        <dbReference type="ARBA" id="ARBA00004442"/>
    </source>
</evidence>
<protein>
    <submittedName>
        <fullName evidence="7">Flagellar motor protein MotB</fullName>
    </submittedName>
</protein>
<dbReference type="InterPro" id="IPR006665">
    <property type="entry name" value="OmpA-like"/>
</dbReference>
<feature type="chain" id="PRO_5035228961" evidence="5">
    <location>
        <begin position="26"/>
        <end position="354"/>
    </location>
</feature>
<dbReference type="InterPro" id="IPR050330">
    <property type="entry name" value="Bact_OuterMem_StrucFunc"/>
</dbReference>
<name>A0A8J3GTY3_9RHOB</name>
<proteinExistence type="predicted"/>
<dbReference type="Gene3D" id="3.30.1330.60">
    <property type="entry name" value="OmpA-like domain"/>
    <property type="match status" value="1"/>
</dbReference>
<sequence length="354" mass="38319">MLTNAFRALLLCAALLTGYSPSADAQTIDPFEHGWVLDAEASKLRFMSVKKGNVAETSKFATLSGLITEQGKAQIRVLLDSVDTNIDLRNVRMRFLFFEAFNYPEATISVQLDPAQLRDLHDVRRKFVEVAYTLSLHGVTLEKTADVAVTLISNDRVAITSTAPIAIKLDEFNLEGGREKLQEAASVEIVPVGVVSFDFVFDRAAPGTPPSSAQLTAAPAGASAALETKGEMDREACVGRFEILSHTGNINFSPASARLDPSSYPLLDNLYDIVNRCPSLNIEIAGHTDSDGSDATNQALSERRAGSVSAYLAAKGISQGRMRVVGYGESRPLRPNDSAANKARNRRIEFVVLN</sequence>
<dbReference type="InterPro" id="IPR007372">
    <property type="entry name" value="Lipid/polyisoprenoid-bd_YceI"/>
</dbReference>
<dbReference type="PANTHER" id="PTHR30329:SF21">
    <property type="entry name" value="LIPOPROTEIN YIAD-RELATED"/>
    <property type="match status" value="1"/>
</dbReference>
<dbReference type="EMBL" id="BNCJ01000001">
    <property type="protein sequence ID" value="GHF35132.1"/>
    <property type="molecule type" value="Genomic_DNA"/>
</dbReference>
<dbReference type="GO" id="GO:0009279">
    <property type="term" value="C:cell outer membrane"/>
    <property type="evidence" value="ECO:0007669"/>
    <property type="project" value="UniProtKB-SubCell"/>
</dbReference>
<dbReference type="Pfam" id="PF00691">
    <property type="entry name" value="OmpA"/>
    <property type="match status" value="1"/>
</dbReference>
<evidence type="ECO:0000259" key="6">
    <source>
        <dbReference type="PROSITE" id="PS51123"/>
    </source>
</evidence>
<keyword evidence="7" id="KW-0966">Cell projection</keyword>
<feature type="signal peptide" evidence="5">
    <location>
        <begin position="1"/>
        <end position="25"/>
    </location>
</feature>
<evidence type="ECO:0000256" key="4">
    <source>
        <dbReference type="PROSITE-ProRule" id="PRU00473"/>
    </source>
</evidence>
<evidence type="ECO:0000256" key="3">
    <source>
        <dbReference type="ARBA" id="ARBA00023237"/>
    </source>
</evidence>
<dbReference type="PRINTS" id="PR01023">
    <property type="entry name" value="NAFLGMOTY"/>
</dbReference>
<dbReference type="RefSeq" id="WP_189678285.1">
    <property type="nucleotide sequence ID" value="NZ_BNCJ01000001.1"/>
</dbReference>
<dbReference type="InterPro" id="IPR036761">
    <property type="entry name" value="TTHA0802/YceI-like_sf"/>
</dbReference>
<dbReference type="PANTHER" id="PTHR30329">
    <property type="entry name" value="STATOR ELEMENT OF FLAGELLAR MOTOR COMPLEX"/>
    <property type="match status" value="1"/>
</dbReference>
<feature type="domain" description="OmpA-like" evidence="6">
    <location>
        <begin position="239"/>
        <end position="354"/>
    </location>
</feature>
<dbReference type="PROSITE" id="PS51123">
    <property type="entry name" value="OMPA_2"/>
    <property type="match status" value="1"/>
</dbReference>
<gene>
    <name evidence="7" type="ORF">GCM10017056_03260</name>
</gene>
<dbReference type="AlphaFoldDB" id="A0A8J3GTY3"/>
<evidence type="ECO:0000256" key="2">
    <source>
        <dbReference type="ARBA" id="ARBA00023136"/>
    </source>
</evidence>
<reference evidence="7" key="2">
    <citation type="submission" date="2020-09" db="EMBL/GenBank/DDBJ databases">
        <authorList>
            <person name="Sun Q."/>
            <person name="Kim S."/>
        </authorList>
    </citation>
    <scope>NUCLEOTIDE SEQUENCE</scope>
    <source>
        <strain evidence="7">KCTC 42650</strain>
    </source>
</reference>